<proteinExistence type="predicted"/>
<dbReference type="EMBL" id="JACYTR010000006">
    <property type="protein sequence ID" value="MBD8525072.1"/>
    <property type="molecule type" value="Genomic_DNA"/>
</dbReference>
<comment type="caution">
    <text evidence="1">The sequence shown here is derived from an EMBL/GenBank/DDBJ whole genome shotgun (WGS) entry which is preliminary data.</text>
</comment>
<evidence type="ECO:0000313" key="2">
    <source>
        <dbReference type="Proteomes" id="UP000613768"/>
    </source>
</evidence>
<keyword evidence="2" id="KW-1185">Reference proteome</keyword>
<organism evidence="1 2">
    <name type="scientific">Pseudomarimonas arenosa</name>
    <dbReference type="NCBI Taxonomy" id="2774145"/>
    <lineage>
        <taxon>Bacteria</taxon>
        <taxon>Pseudomonadati</taxon>
        <taxon>Pseudomonadota</taxon>
        <taxon>Gammaproteobacteria</taxon>
        <taxon>Lysobacterales</taxon>
        <taxon>Lysobacteraceae</taxon>
        <taxon>Pseudomarimonas</taxon>
    </lineage>
</organism>
<dbReference type="AlphaFoldDB" id="A0AAW3ZIU9"/>
<protein>
    <submittedName>
        <fullName evidence="1">Uncharacterized protein</fullName>
    </submittedName>
</protein>
<sequence length="222" mass="26018">MPSRSEVRAALATKYSYWRVNRLEVIGEDAGRVRWDPQDRYWVYQPHTAVTADAANLKFPEAESMALNALRFRFRDDQWEPDPLFSTALLYRGLPDPSPDQVIALLEQPGIEFGLLDFAQVPRKMSLRSLPRFTPVLDGFGPPRLPVEVFAEVELLDFPNEQIHTAAVTFRTYLFCQVRDERWSAGPKVELLDKKILHSRSAHREELWEKHWAMDRWWRNPR</sequence>
<evidence type="ECO:0000313" key="1">
    <source>
        <dbReference type="EMBL" id="MBD8525072.1"/>
    </source>
</evidence>
<dbReference type="Proteomes" id="UP000613768">
    <property type="component" value="Unassembled WGS sequence"/>
</dbReference>
<gene>
    <name evidence="1" type="ORF">IFO71_04890</name>
</gene>
<reference evidence="1 2" key="1">
    <citation type="submission" date="2020-09" db="EMBL/GenBank/DDBJ databases">
        <title>Pseudoxanthomonas sp. CAU 1598 isolated from sand of Yaerae Beach.</title>
        <authorList>
            <person name="Kim W."/>
        </authorList>
    </citation>
    <scope>NUCLEOTIDE SEQUENCE [LARGE SCALE GENOMIC DNA]</scope>
    <source>
        <strain evidence="1 2">CAU 1598</strain>
    </source>
</reference>
<name>A0AAW3ZIU9_9GAMM</name>
<dbReference type="RefSeq" id="WP_192028417.1">
    <property type="nucleotide sequence ID" value="NZ_JACYTR010000006.1"/>
</dbReference>
<accession>A0AAW3ZIU9</accession>